<evidence type="ECO:0000313" key="2">
    <source>
        <dbReference type="Proteomes" id="UP001058072"/>
    </source>
</evidence>
<evidence type="ECO:0000313" key="1">
    <source>
        <dbReference type="EMBL" id="UUF07342.1"/>
    </source>
</evidence>
<dbReference type="RefSeq" id="WP_212725089.1">
    <property type="nucleotide sequence ID" value="NZ_CP071250.1"/>
</dbReference>
<gene>
    <name evidence="1" type="ORF">J0J70_06750</name>
</gene>
<dbReference type="AlphaFoldDB" id="A0A9Q9CNZ5"/>
<protein>
    <submittedName>
        <fullName evidence="1">Uncharacterized protein</fullName>
    </submittedName>
</protein>
<dbReference type="Proteomes" id="UP001058072">
    <property type="component" value="Chromosome"/>
</dbReference>
<dbReference type="EMBL" id="CP071250">
    <property type="protein sequence ID" value="UUF07342.1"/>
    <property type="molecule type" value="Genomic_DNA"/>
</dbReference>
<accession>A0A9Q9CNZ5</accession>
<sequence length="49" mass="5689">MYLDLTEPIEVKAVSLQYEMDSKGYYQPMYHFEVLNHNQSASILIPAIP</sequence>
<organism evidence="1 2">
    <name type="scientific">Turicibacter bilis</name>
    <dbReference type="NCBI Taxonomy" id="2735723"/>
    <lineage>
        <taxon>Bacteria</taxon>
        <taxon>Bacillati</taxon>
        <taxon>Bacillota</taxon>
        <taxon>Erysipelotrichia</taxon>
        <taxon>Erysipelotrichales</taxon>
        <taxon>Turicibacteraceae</taxon>
        <taxon>Turicibacter</taxon>
    </lineage>
</organism>
<proteinExistence type="predicted"/>
<reference evidence="1" key="1">
    <citation type="submission" date="2021-03" db="EMBL/GenBank/DDBJ databases">
        <title>Comparative Genomics and Metabolomics in the genus Turicibacter.</title>
        <authorList>
            <person name="Maki J."/>
            <person name="Looft T."/>
        </authorList>
    </citation>
    <scope>NUCLEOTIDE SEQUENCE</scope>
    <source>
        <strain evidence="1">ISU324</strain>
    </source>
</reference>
<name>A0A9Q9CNZ5_9FIRM</name>